<feature type="signal peptide" evidence="5">
    <location>
        <begin position="1"/>
        <end position="28"/>
    </location>
</feature>
<feature type="compositionally biased region" description="Polar residues" evidence="4">
    <location>
        <begin position="1621"/>
        <end position="1634"/>
    </location>
</feature>
<dbReference type="SMART" id="SM01419">
    <property type="entry name" value="Thiol-ester_cl"/>
    <property type="match status" value="1"/>
</dbReference>
<name>A0A4S3KZU3_9GAMM</name>
<dbReference type="Pfam" id="PF01835">
    <property type="entry name" value="MG2"/>
    <property type="match status" value="1"/>
</dbReference>
<dbReference type="InterPro" id="IPR011626">
    <property type="entry name" value="Alpha-macroglobulin_TED"/>
</dbReference>
<comment type="caution">
    <text evidence="8">The sequence shown here is derived from an EMBL/GenBank/DDBJ whole genome shotgun (WGS) entry which is preliminary data.</text>
</comment>
<dbReference type="Pfam" id="PF17962">
    <property type="entry name" value="bMG6"/>
    <property type="match status" value="1"/>
</dbReference>
<dbReference type="InterPro" id="IPR001599">
    <property type="entry name" value="Macroglobln_a2"/>
</dbReference>
<keyword evidence="9" id="KW-1185">Reference proteome</keyword>
<gene>
    <name evidence="8" type="ORF">EDC25_10143</name>
</gene>
<dbReference type="InterPro" id="IPR040639">
    <property type="entry name" value="A2MG_MG1"/>
</dbReference>
<reference evidence="8 9" key="1">
    <citation type="submission" date="2019-03" db="EMBL/GenBank/DDBJ databases">
        <title>Genomic Encyclopedia of Type Strains, Phase IV (KMG-IV): sequencing the most valuable type-strain genomes for metagenomic binning, comparative biology and taxonomic classification.</title>
        <authorList>
            <person name="Goeker M."/>
        </authorList>
    </citation>
    <scope>NUCLEOTIDE SEQUENCE [LARGE SCALE GENOMIC DNA]</scope>
    <source>
        <strain evidence="8 9">DSM 21944</strain>
    </source>
</reference>
<dbReference type="PANTHER" id="PTHR40094">
    <property type="entry name" value="ALPHA-2-MACROGLOBULIN HOMOLOG"/>
    <property type="match status" value="1"/>
</dbReference>
<dbReference type="InterPro" id="IPR011625">
    <property type="entry name" value="A2M_N_BRD"/>
</dbReference>
<dbReference type="InterPro" id="IPR002890">
    <property type="entry name" value="MG2"/>
</dbReference>
<dbReference type="InterPro" id="IPR021868">
    <property type="entry name" value="Alpha_2_Macroglob_MG3"/>
</dbReference>
<dbReference type="InterPro" id="IPR049120">
    <property type="entry name" value="A2M_bMG2"/>
</dbReference>
<organism evidence="8 9">
    <name type="scientific">Pseudofulvimonas gallinarii</name>
    <dbReference type="NCBI Taxonomy" id="634155"/>
    <lineage>
        <taxon>Bacteria</taxon>
        <taxon>Pseudomonadati</taxon>
        <taxon>Pseudomonadota</taxon>
        <taxon>Gammaproteobacteria</taxon>
        <taxon>Lysobacterales</taxon>
        <taxon>Rhodanobacteraceae</taxon>
        <taxon>Pseudofulvimonas</taxon>
    </lineage>
</organism>
<dbReference type="GO" id="GO:0005615">
    <property type="term" value="C:extracellular space"/>
    <property type="evidence" value="ECO:0007669"/>
    <property type="project" value="InterPro"/>
</dbReference>
<dbReference type="Proteomes" id="UP000294599">
    <property type="component" value="Unassembled WGS sequence"/>
</dbReference>
<keyword evidence="2 5" id="KW-0732">Signal</keyword>
<comment type="similarity">
    <text evidence="1">Belongs to the protease inhibitor I39 (alpha-2-macroglobulin) family. Bacterial alpha-2-macroglobulin subfamily.</text>
</comment>
<dbReference type="InterPro" id="IPR041246">
    <property type="entry name" value="Bact_MG10"/>
</dbReference>
<feature type="domain" description="Alpha-2-macroglobulin" evidence="7">
    <location>
        <begin position="949"/>
        <end position="1038"/>
    </location>
</feature>
<dbReference type="Gene3D" id="2.60.40.1930">
    <property type="match status" value="1"/>
</dbReference>
<evidence type="ECO:0000313" key="9">
    <source>
        <dbReference type="Proteomes" id="UP000294599"/>
    </source>
</evidence>
<dbReference type="InterPro" id="IPR051802">
    <property type="entry name" value="YfhM-like"/>
</dbReference>
<feature type="region of interest" description="Disordered" evidence="4">
    <location>
        <begin position="1614"/>
        <end position="1634"/>
    </location>
</feature>
<dbReference type="InterPro" id="IPR041203">
    <property type="entry name" value="Bact_A2M_MG5"/>
</dbReference>
<evidence type="ECO:0000256" key="2">
    <source>
        <dbReference type="ARBA" id="ARBA00022729"/>
    </source>
</evidence>
<dbReference type="Pfam" id="PF11974">
    <property type="entry name" value="bMG3"/>
    <property type="match status" value="1"/>
</dbReference>
<dbReference type="InterPro" id="IPR008930">
    <property type="entry name" value="Terpenoid_cyclase/PrenylTrfase"/>
</dbReference>
<dbReference type="InterPro" id="IPR026284">
    <property type="entry name" value="A2MG_proteobact"/>
</dbReference>
<dbReference type="SMART" id="SM01359">
    <property type="entry name" value="A2M_N_2"/>
    <property type="match status" value="1"/>
</dbReference>
<dbReference type="GO" id="GO:0004866">
    <property type="term" value="F:endopeptidase inhibitor activity"/>
    <property type="evidence" value="ECO:0007669"/>
    <property type="project" value="UniProtKB-UniRule"/>
</dbReference>
<keyword evidence="3" id="KW-1003">Cell membrane</keyword>
<keyword evidence="3" id="KW-0472">Membrane</keyword>
<evidence type="ECO:0000256" key="4">
    <source>
        <dbReference type="SAM" id="MobiDB-lite"/>
    </source>
</evidence>
<comment type="function">
    <text evidence="3">Protects the bacterial cell from host peptidases.</text>
</comment>
<dbReference type="Pfam" id="PF07678">
    <property type="entry name" value="TED_complement"/>
    <property type="match status" value="1"/>
</dbReference>
<dbReference type="Gene3D" id="1.50.10.20">
    <property type="match status" value="1"/>
</dbReference>
<evidence type="ECO:0000259" key="7">
    <source>
        <dbReference type="SMART" id="SM01360"/>
    </source>
</evidence>
<dbReference type="InterPro" id="IPR041462">
    <property type="entry name" value="Bact_A2M_MG6"/>
</dbReference>
<evidence type="ECO:0000256" key="1">
    <source>
        <dbReference type="ARBA" id="ARBA00010556"/>
    </source>
</evidence>
<proteinExistence type="inferred from homology"/>
<dbReference type="RefSeq" id="WP_123521886.1">
    <property type="nucleotide sequence ID" value="NZ_JBHLWF010000005.1"/>
</dbReference>
<dbReference type="SUPFAM" id="SSF48239">
    <property type="entry name" value="Terpenoid cyclases/Protein prenyltransferases"/>
    <property type="match status" value="1"/>
</dbReference>
<evidence type="ECO:0000256" key="3">
    <source>
        <dbReference type="PIRNR" id="PIRNR038980"/>
    </source>
</evidence>
<feature type="chain" id="PRO_5030100339" description="Alpha-2-macroglobulin" evidence="5">
    <location>
        <begin position="29"/>
        <end position="1634"/>
    </location>
</feature>
<accession>A0A4S3KZU3</accession>
<dbReference type="PIRSF" id="PIRSF038980">
    <property type="entry name" value="A2M_bac"/>
    <property type="match status" value="1"/>
</dbReference>
<dbReference type="Pfam" id="PF17972">
    <property type="entry name" value="bMG5"/>
    <property type="match status" value="1"/>
</dbReference>
<dbReference type="CDD" id="cd02891">
    <property type="entry name" value="A2M_like"/>
    <property type="match status" value="1"/>
</dbReference>
<protein>
    <recommendedName>
        <fullName evidence="3">Alpha-2-macroglobulin</fullName>
    </recommendedName>
</protein>
<evidence type="ECO:0000256" key="5">
    <source>
        <dbReference type="SAM" id="SignalP"/>
    </source>
</evidence>
<feature type="domain" description="Alpha-2-macroglobulin bait region" evidence="6">
    <location>
        <begin position="741"/>
        <end position="885"/>
    </location>
</feature>
<dbReference type="OrthoDB" id="9767116at2"/>
<dbReference type="Pfam" id="PF00207">
    <property type="entry name" value="A2M"/>
    <property type="match status" value="1"/>
</dbReference>
<evidence type="ECO:0000313" key="8">
    <source>
        <dbReference type="EMBL" id="TCT01188.1"/>
    </source>
</evidence>
<dbReference type="Pfam" id="PF21142">
    <property type="entry name" value="A2M_bMG2"/>
    <property type="match status" value="1"/>
</dbReference>
<dbReference type="InterPro" id="IPR047565">
    <property type="entry name" value="Alpha-macroglob_thiol-ester_cl"/>
</dbReference>
<keyword evidence="3" id="KW-0646">Protease inhibitor</keyword>
<evidence type="ECO:0000259" key="6">
    <source>
        <dbReference type="SMART" id="SM01359"/>
    </source>
</evidence>
<dbReference type="Pfam" id="PF07703">
    <property type="entry name" value="A2M_BRD"/>
    <property type="match status" value="1"/>
</dbReference>
<dbReference type="EMBL" id="SMAF01000001">
    <property type="protein sequence ID" value="TCT01188.1"/>
    <property type="molecule type" value="Genomic_DNA"/>
</dbReference>
<dbReference type="PANTHER" id="PTHR40094:SF1">
    <property type="entry name" value="UBIQUITIN DOMAIN-CONTAINING PROTEIN"/>
    <property type="match status" value="1"/>
</dbReference>
<dbReference type="Pfam" id="PF17970">
    <property type="entry name" value="bMG1"/>
    <property type="match status" value="1"/>
</dbReference>
<dbReference type="Pfam" id="PF17973">
    <property type="entry name" value="bMG10"/>
    <property type="match status" value="1"/>
</dbReference>
<sequence>MRPAIVRLSSLLALTLLALLPAACSRDAGTPEPAPGTTRSGAEAATHYIAPPGSRGFHVMELQGFNRYGRPAVRVRFPEALAPSQDFDKLLDLRNDADARPVGSWEIEDDNTTLVFPYLEPDKRYRLTVKAELSSAAGDTLGQAFEHTVYSGPQPPMLGFASQGHVLPGRDSAGLPVITINVTEADIEFLRVRERALPRFLADYQRNGERSAWELRDIIDMADSVYSSRFALRADANQRTLNHIPVRDLRELSQPGAYFAIMRGASRFDDSYETALFFVSDLGVHARLHKDGTFVHVASLASGEAVSGVTVELLDRHGKTLAEAATDRDGNAALALRASRNDLLVARKGNDFSLLSLRTPALDLSAFGLGGRVGGSERSVFLWGGRDLFRPGEAIRVQGLLRDHDGRAVTASPLFLRLLQPNGRVYARAQATPDALGWFRFERELPADVATGRWNLEVRLDPDGQAVGAMALRIEEFLPERLKLELASGDEALPAGAPLPLKVEAAYLYGAPAAGNRFMAEVSFERAGEIVKTLPGFRFGDPTVTLPKMEEPAIDTALPAEGRLDTEIELPDDLPTTSPLSVFVRGSVFEPGGRAVSRTIKRVVWPNETLVGIRPLFDAREPASANAPAQFEIARTDSHGNLAAGAVEVALMRDRHDYIWTHDPELGWKAEFVSNWEAVGPAQTLQLDGRSPVRYEARVEWGDYRVDITDPATGLVTRLPFVAGWSSNDSNQGDAARPDKVKVALDRSGYRAGDTARLTLTPPQPGPGLLLVEAGDRLLHSRRIDVKNGTVVDIDIPAEWERHDIYLTAIVFRPGSAREKITPNRAIGITHLPIERGDRRIALTLQAPERMRPGNTLDISVEAPSLAGRTAMISLSAVDQGIINITRYPVPDAADYFFAARRYVVDAYDLYGKVIEYRDGHGATLRYGGDLALDALPQARRPTAKVATVDLFTGPVKIGVDGKAMLAIDVPDFNGRLRLAAVVWTEDSFGSAEGATEVRAPLVAEISSPRVMAPGDRSQVTLDLHNLSGKAQTFDLEISAGPPLRVEDGRRQVRLADDERTVLSVPLHAMAGQDVGRLRVQVRGDGVDLDRRVELVVRPGWGTLRSSRMDELPGGSSIQLGAGELGAYLPGSGALSLSVSRQPPVPFSSALEYLIGYPYGCLEQTTSRAFPLALLDAGTAQRLGLASLDEDKRRTTLDEALSRISAMQMPSGHFSMWGGEGQAQTQLTPFVAEMLIEARDAGQAIPEPVLERALERLNEDLLSGGDRYYAYENSESLRFAIRAHAGYVLARLGRAPLGTLRAMKDNEAKQARSLLSLVHLGLALHLQGDQPRGMETLSRAFANPPRRPRWLGDYGSNLRDRALALALLRQHDVRVAGIDSELLGLARSLGGGSEGSRRYFTTQEQLALFRLGRQLRRDGADPVGGRLRIGGDSEDIAATAMFARTFGDDALSAGVQFDPAGSGSLYVVRESAGVPRSPPAAADDGVSIRRDWFTTSGDAFTGNTVREGESLVVRLTIEARERSDDLLVVDYLPGGLEAENLNLVDRRLLESLVIDGMPMNERYGVDIRNEEYRDDRYVAALRMWQGQTAQLYYLVRAVSPGEYVVPPPQAEDMYRPDIRSVGQSRPQRITVTPP</sequence>
<dbReference type="SMART" id="SM01360">
    <property type="entry name" value="A2M"/>
    <property type="match status" value="1"/>
</dbReference>